<gene>
    <name evidence="1" type="ORF">G2W53_014222</name>
</gene>
<sequence>MKIAAVAQGVKSVSIEGDGRDQVVVTGDGVDSVQLTNVLRKKLRHATLMSVQDVKLEDKKDEEDKKIKPIEYFGYYNYNPHPPNYSYQVVYDPYHNNCSIM</sequence>
<proteinExistence type="predicted"/>
<dbReference type="PANTHER" id="PTHR46932">
    <property type="entry name" value="HEAVY METAL-ASSOCIATED ISOPRENYLATED PLANT PROTEIN 47"/>
    <property type="match status" value="1"/>
</dbReference>
<comment type="caution">
    <text evidence="1">The sequence shown here is derived from an EMBL/GenBank/DDBJ whole genome shotgun (WGS) entry which is preliminary data.</text>
</comment>
<accession>A0A834WT87</accession>
<name>A0A834WT87_9FABA</name>
<organism evidence="1 2">
    <name type="scientific">Senna tora</name>
    <dbReference type="NCBI Taxonomy" id="362788"/>
    <lineage>
        <taxon>Eukaryota</taxon>
        <taxon>Viridiplantae</taxon>
        <taxon>Streptophyta</taxon>
        <taxon>Embryophyta</taxon>
        <taxon>Tracheophyta</taxon>
        <taxon>Spermatophyta</taxon>
        <taxon>Magnoliopsida</taxon>
        <taxon>eudicotyledons</taxon>
        <taxon>Gunneridae</taxon>
        <taxon>Pentapetalae</taxon>
        <taxon>rosids</taxon>
        <taxon>fabids</taxon>
        <taxon>Fabales</taxon>
        <taxon>Fabaceae</taxon>
        <taxon>Caesalpinioideae</taxon>
        <taxon>Cassia clade</taxon>
        <taxon>Senna</taxon>
    </lineage>
</organism>
<dbReference type="EMBL" id="JAAIUW010000005">
    <property type="protein sequence ID" value="KAF7831889.1"/>
    <property type="molecule type" value="Genomic_DNA"/>
</dbReference>
<protein>
    <submittedName>
        <fullName evidence="1">Heavy metal-associated isoprenylated plant protein 47-like</fullName>
    </submittedName>
</protein>
<evidence type="ECO:0000313" key="2">
    <source>
        <dbReference type="Proteomes" id="UP000634136"/>
    </source>
</evidence>
<reference evidence="1" key="1">
    <citation type="submission" date="2020-09" db="EMBL/GenBank/DDBJ databases">
        <title>Genome-Enabled Discovery of Anthraquinone Biosynthesis in Senna tora.</title>
        <authorList>
            <person name="Kang S.-H."/>
            <person name="Pandey R.P."/>
            <person name="Lee C.-M."/>
            <person name="Sim J.-S."/>
            <person name="Jeong J.-T."/>
            <person name="Choi B.-S."/>
            <person name="Jung M."/>
            <person name="Ginzburg D."/>
            <person name="Zhao K."/>
            <person name="Won S.Y."/>
            <person name="Oh T.-J."/>
            <person name="Yu Y."/>
            <person name="Kim N.-H."/>
            <person name="Lee O.R."/>
            <person name="Lee T.-H."/>
            <person name="Bashyal P."/>
            <person name="Kim T.-S."/>
            <person name="Lee W.-H."/>
            <person name="Kawkins C."/>
            <person name="Kim C.-K."/>
            <person name="Kim J.S."/>
            <person name="Ahn B.O."/>
            <person name="Rhee S.Y."/>
            <person name="Sohng J.K."/>
        </authorList>
    </citation>
    <scope>NUCLEOTIDE SEQUENCE</scope>
    <source>
        <tissue evidence="1">Leaf</tissue>
    </source>
</reference>
<dbReference type="AlphaFoldDB" id="A0A834WT87"/>
<evidence type="ECO:0000313" key="1">
    <source>
        <dbReference type="EMBL" id="KAF7831889.1"/>
    </source>
</evidence>
<dbReference type="Proteomes" id="UP000634136">
    <property type="component" value="Unassembled WGS sequence"/>
</dbReference>
<dbReference type="PANTHER" id="PTHR46932:SF12">
    <property type="entry name" value="HEAVY METAL-ASSOCIATED ISOPRENYLATED PLANT PROTEIN 47"/>
    <property type="match status" value="1"/>
</dbReference>
<dbReference type="Gene3D" id="3.30.70.100">
    <property type="match status" value="1"/>
</dbReference>
<keyword evidence="2" id="KW-1185">Reference proteome</keyword>
<dbReference type="OrthoDB" id="1429731at2759"/>
<dbReference type="InterPro" id="IPR042885">
    <property type="entry name" value="HIPP47/16"/>
</dbReference>